<evidence type="ECO:0000313" key="7">
    <source>
        <dbReference type="Proteomes" id="UP001608902"/>
    </source>
</evidence>
<evidence type="ECO:0000256" key="2">
    <source>
        <dbReference type="ARBA" id="ARBA00022552"/>
    </source>
</evidence>
<dbReference type="InterPro" id="IPR011990">
    <property type="entry name" value="TPR-like_helical_dom_sf"/>
</dbReference>
<dbReference type="InterPro" id="IPR008847">
    <property type="entry name" value="Suf"/>
</dbReference>
<dbReference type="PANTHER" id="PTHR23270:SF10">
    <property type="entry name" value="PROTEIN RRP5 HOMOLOG"/>
    <property type="match status" value="1"/>
</dbReference>
<reference evidence="6 7" key="1">
    <citation type="submission" date="2024-08" db="EMBL/GenBank/DDBJ databases">
        <title>Gnathostoma spinigerum genome.</title>
        <authorList>
            <person name="Gonzalez-Bertolin B."/>
            <person name="Monzon S."/>
            <person name="Zaballos A."/>
            <person name="Jimenez P."/>
            <person name="Dekumyoy P."/>
            <person name="Varona S."/>
            <person name="Cuesta I."/>
            <person name="Sumanam S."/>
            <person name="Adisakwattana P."/>
            <person name="Gasser R.B."/>
            <person name="Hernandez-Gonzalez A."/>
            <person name="Young N.D."/>
            <person name="Perteguer M.J."/>
        </authorList>
    </citation>
    <scope>NUCLEOTIDE SEQUENCE [LARGE SCALE GENOMIC DNA]</scope>
    <source>
        <strain evidence="6">AL3</strain>
        <tissue evidence="6">Liver</tissue>
    </source>
</reference>
<evidence type="ECO:0000259" key="5">
    <source>
        <dbReference type="Pfam" id="PF05843"/>
    </source>
</evidence>
<evidence type="ECO:0000256" key="4">
    <source>
        <dbReference type="ARBA" id="ARBA00023242"/>
    </source>
</evidence>
<sequence>MLIFYFVFLRQEEEIFNVWTAYLNLEFNFGSSESLKAVFDRAIRNSDAFKMHKQLLKIYQGAGRVKESDELLEDMLKRFRHGSLDVWFLYGQHLMDTGRPEKARQLMKKATTSVEKQNHVFLLSRFAQMEYKSGDPEQGKTIFESILNAYPKKADIWSVYIDMVTRRRNVDETRRLFERVTSNKFSTHKMRSFFKKWLDFEKKFGDDEHQNMVKERAVDLIDVATKELGLD</sequence>
<dbReference type="EMBL" id="JBGFUD010011216">
    <property type="protein sequence ID" value="MFH4983144.1"/>
    <property type="molecule type" value="Genomic_DNA"/>
</dbReference>
<dbReference type="FunFam" id="1.25.40.10:FF:000065">
    <property type="entry name" value="Programmed cell death 11"/>
    <property type="match status" value="1"/>
</dbReference>
<comment type="subcellular location">
    <subcellularLocation>
        <location evidence="1">Nucleus</location>
        <location evidence="1">Nucleolus</location>
    </subcellularLocation>
</comment>
<keyword evidence="3" id="KW-0677">Repeat</keyword>
<comment type="caution">
    <text evidence="6">The sequence shown here is derived from an EMBL/GenBank/DDBJ whole genome shotgun (WGS) entry which is preliminary data.</text>
</comment>
<gene>
    <name evidence="6" type="ORF">AB6A40_009853</name>
</gene>
<evidence type="ECO:0000256" key="3">
    <source>
        <dbReference type="ARBA" id="ARBA00022737"/>
    </source>
</evidence>
<dbReference type="InterPro" id="IPR003107">
    <property type="entry name" value="HAT"/>
</dbReference>
<dbReference type="Gene3D" id="1.25.40.10">
    <property type="entry name" value="Tetratricopeptide repeat domain"/>
    <property type="match status" value="1"/>
</dbReference>
<feature type="domain" description="Suppressor of forked" evidence="5">
    <location>
        <begin position="86"/>
        <end position="220"/>
    </location>
</feature>
<dbReference type="GO" id="GO:0006364">
    <property type="term" value="P:rRNA processing"/>
    <property type="evidence" value="ECO:0007669"/>
    <property type="project" value="UniProtKB-KW"/>
</dbReference>
<organism evidence="6 7">
    <name type="scientific">Gnathostoma spinigerum</name>
    <dbReference type="NCBI Taxonomy" id="75299"/>
    <lineage>
        <taxon>Eukaryota</taxon>
        <taxon>Metazoa</taxon>
        <taxon>Ecdysozoa</taxon>
        <taxon>Nematoda</taxon>
        <taxon>Chromadorea</taxon>
        <taxon>Rhabditida</taxon>
        <taxon>Spirurina</taxon>
        <taxon>Gnathostomatomorpha</taxon>
        <taxon>Gnathostomatoidea</taxon>
        <taxon>Gnathostomatidae</taxon>
        <taxon>Gnathostoma</taxon>
    </lineage>
</organism>
<keyword evidence="2" id="KW-0698">rRNA processing</keyword>
<dbReference type="PANTHER" id="PTHR23270">
    <property type="entry name" value="PROGRAMMED CELL DEATH PROTEIN 11 PRE-RRNA PROCESSING PROTEIN RRP5"/>
    <property type="match status" value="1"/>
</dbReference>
<dbReference type="Pfam" id="PF05843">
    <property type="entry name" value="Suf"/>
    <property type="match status" value="1"/>
</dbReference>
<evidence type="ECO:0000313" key="6">
    <source>
        <dbReference type="EMBL" id="MFH4983144.1"/>
    </source>
</evidence>
<keyword evidence="4" id="KW-0539">Nucleus</keyword>
<dbReference type="SUPFAM" id="SSF48452">
    <property type="entry name" value="TPR-like"/>
    <property type="match status" value="1"/>
</dbReference>
<dbReference type="SMART" id="SM00386">
    <property type="entry name" value="HAT"/>
    <property type="match status" value="4"/>
</dbReference>
<protein>
    <recommendedName>
        <fullName evidence="5">Suppressor of forked domain-containing protein</fullName>
    </recommendedName>
</protein>
<dbReference type="AlphaFoldDB" id="A0ABD6ET46"/>
<accession>A0ABD6ET46</accession>
<name>A0ABD6ET46_9BILA</name>
<dbReference type="Proteomes" id="UP001608902">
    <property type="component" value="Unassembled WGS sequence"/>
</dbReference>
<dbReference type="GO" id="GO:0005730">
    <property type="term" value="C:nucleolus"/>
    <property type="evidence" value="ECO:0007669"/>
    <property type="project" value="UniProtKB-SubCell"/>
</dbReference>
<keyword evidence="7" id="KW-1185">Reference proteome</keyword>
<dbReference type="InterPro" id="IPR045209">
    <property type="entry name" value="Rrp5"/>
</dbReference>
<evidence type="ECO:0000256" key="1">
    <source>
        <dbReference type="ARBA" id="ARBA00004604"/>
    </source>
</evidence>
<proteinExistence type="predicted"/>